<dbReference type="SMART" id="SM00210">
    <property type="entry name" value="TSPN"/>
    <property type="match status" value="1"/>
</dbReference>
<sequence length="223" mass="24882">MLTRLHILGLALIGSLIVPHTLADIELTGQSIKDALAEYSLIDIMYNNQNGVEIVEGEDGFPAFKFLPTADVKSSYRMILPEKLYEFAIHISYRQSSLKGGYLFSVVNSIDTVVQLGVHLSPVVKNQYEVTLVYSKADQSVGRKLASFSVPYVPDKWSSIEFQVLSDKVSFYYDCELRNTTNVVREPSELVFESASTLYIGQAGPTIRGNFEVSSKRPPIWSS</sequence>
<evidence type="ECO:0000313" key="5">
    <source>
        <dbReference type="Proteomes" id="UP000007798"/>
    </source>
</evidence>
<dbReference type="InterPro" id="IPR013320">
    <property type="entry name" value="ConA-like_dom_sf"/>
</dbReference>
<feature type="domain" description="Thrombospondin-like N-terminal" evidence="3">
    <location>
        <begin position="35"/>
        <end position="218"/>
    </location>
</feature>
<gene>
    <name evidence="4" type="primary">Dwil\GK16645</name>
    <name evidence="4" type="ORF">Dwil_GK16645</name>
</gene>
<name>B4MMN5_DROWI</name>
<dbReference type="SUPFAM" id="SSF49899">
    <property type="entry name" value="Concanavalin A-like lectins/glucanases"/>
    <property type="match status" value="1"/>
</dbReference>
<keyword evidence="1" id="KW-0677">Repeat</keyword>
<keyword evidence="2" id="KW-0732">Signal</keyword>
<dbReference type="OrthoDB" id="10060752at2759"/>
<evidence type="ECO:0000259" key="3">
    <source>
        <dbReference type="SMART" id="SM00210"/>
    </source>
</evidence>
<evidence type="ECO:0000313" key="4">
    <source>
        <dbReference type="EMBL" id="EDW73441.2"/>
    </source>
</evidence>
<feature type="signal peptide" evidence="2">
    <location>
        <begin position="1"/>
        <end position="23"/>
    </location>
</feature>
<keyword evidence="5" id="KW-1185">Reference proteome</keyword>
<feature type="chain" id="PRO_5006457953" description="Thrombospondin-like N-terminal domain-containing protein" evidence="2">
    <location>
        <begin position="24"/>
        <end position="223"/>
    </location>
</feature>
<dbReference type="InterPro" id="IPR048287">
    <property type="entry name" value="TSPN-like_N"/>
</dbReference>
<organism evidence="4 5">
    <name type="scientific">Drosophila willistoni</name>
    <name type="common">Fruit fly</name>
    <dbReference type="NCBI Taxonomy" id="7260"/>
    <lineage>
        <taxon>Eukaryota</taxon>
        <taxon>Metazoa</taxon>
        <taxon>Ecdysozoa</taxon>
        <taxon>Arthropoda</taxon>
        <taxon>Hexapoda</taxon>
        <taxon>Insecta</taxon>
        <taxon>Pterygota</taxon>
        <taxon>Neoptera</taxon>
        <taxon>Endopterygota</taxon>
        <taxon>Diptera</taxon>
        <taxon>Brachycera</taxon>
        <taxon>Muscomorpha</taxon>
        <taxon>Ephydroidea</taxon>
        <taxon>Drosophilidae</taxon>
        <taxon>Drosophila</taxon>
        <taxon>Sophophora</taxon>
    </lineage>
</organism>
<reference evidence="4 5" key="1">
    <citation type="journal article" date="2007" name="Nature">
        <title>Evolution of genes and genomes on the Drosophila phylogeny.</title>
        <authorList>
            <consortium name="Drosophila 12 Genomes Consortium"/>
            <person name="Clark A.G."/>
            <person name="Eisen M.B."/>
            <person name="Smith D.R."/>
            <person name="Bergman C.M."/>
            <person name="Oliver B."/>
            <person name="Markow T.A."/>
            <person name="Kaufman T.C."/>
            <person name="Kellis M."/>
            <person name="Gelbart W."/>
            <person name="Iyer V.N."/>
            <person name="Pollard D.A."/>
            <person name="Sackton T.B."/>
            <person name="Larracuente A.M."/>
            <person name="Singh N.D."/>
            <person name="Abad J.P."/>
            <person name="Abt D.N."/>
            <person name="Adryan B."/>
            <person name="Aguade M."/>
            <person name="Akashi H."/>
            <person name="Anderson W.W."/>
            <person name="Aquadro C.F."/>
            <person name="Ardell D.H."/>
            <person name="Arguello R."/>
            <person name="Artieri C.G."/>
            <person name="Barbash D.A."/>
            <person name="Barker D."/>
            <person name="Barsanti P."/>
            <person name="Batterham P."/>
            <person name="Batzoglou S."/>
            <person name="Begun D."/>
            <person name="Bhutkar A."/>
            <person name="Blanco E."/>
            <person name="Bosak S.A."/>
            <person name="Bradley R.K."/>
            <person name="Brand A.D."/>
            <person name="Brent M.R."/>
            <person name="Brooks A.N."/>
            <person name="Brown R.H."/>
            <person name="Butlin R.K."/>
            <person name="Caggese C."/>
            <person name="Calvi B.R."/>
            <person name="Bernardo de Carvalho A."/>
            <person name="Caspi A."/>
            <person name="Castrezana S."/>
            <person name="Celniker S.E."/>
            <person name="Chang J.L."/>
            <person name="Chapple C."/>
            <person name="Chatterji S."/>
            <person name="Chinwalla A."/>
            <person name="Civetta A."/>
            <person name="Clifton S.W."/>
            <person name="Comeron J.M."/>
            <person name="Costello J.C."/>
            <person name="Coyne J.A."/>
            <person name="Daub J."/>
            <person name="David R.G."/>
            <person name="Delcher A.L."/>
            <person name="Delehaunty K."/>
            <person name="Do C.B."/>
            <person name="Ebling H."/>
            <person name="Edwards K."/>
            <person name="Eickbush T."/>
            <person name="Evans J.D."/>
            <person name="Filipski A."/>
            <person name="Findeiss S."/>
            <person name="Freyhult E."/>
            <person name="Fulton L."/>
            <person name="Fulton R."/>
            <person name="Garcia A.C."/>
            <person name="Gardiner A."/>
            <person name="Garfield D.A."/>
            <person name="Garvin B.E."/>
            <person name="Gibson G."/>
            <person name="Gilbert D."/>
            <person name="Gnerre S."/>
            <person name="Godfrey J."/>
            <person name="Good R."/>
            <person name="Gotea V."/>
            <person name="Gravely B."/>
            <person name="Greenberg A.J."/>
            <person name="Griffiths-Jones S."/>
            <person name="Gross S."/>
            <person name="Guigo R."/>
            <person name="Gustafson E.A."/>
            <person name="Haerty W."/>
            <person name="Hahn M.W."/>
            <person name="Halligan D.L."/>
            <person name="Halpern A.L."/>
            <person name="Halter G.M."/>
            <person name="Han M.V."/>
            <person name="Heger A."/>
            <person name="Hillier L."/>
            <person name="Hinrichs A.S."/>
            <person name="Holmes I."/>
            <person name="Hoskins R.A."/>
            <person name="Hubisz M.J."/>
            <person name="Hultmark D."/>
            <person name="Huntley M.A."/>
            <person name="Jaffe D.B."/>
            <person name="Jagadeeshan S."/>
            <person name="Jeck W.R."/>
            <person name="Johnson J."/>
            <person name="Jones C.D."/>
            <person name="Jordan W.C."/>
            <person name="Karpen G.H."/>
            <person name="Kataoka E."/>
            <person name="Keightley P.D."/>
            <person name="Kheradpour P."/>
            <person name="Kirkness E.F."/>
            <person name="Koerich L.B."/>
            <person name="Kristiansen K."/>
            <person name="Kudrna D."/>
            <person name="Kulathinal R.J."/>
            <person name="Kumar S."/>
            <person name="Kwok R."/>
            <person name="Lander E."/>
            <person name="Langley C.H."/>
            <person name="Lapoint R."/>
            <person name="Lazzaro B.P."/>
            <person name="Lee S.J."/>
            <person name="Levesque L."/>
            <person name="Li R."/>
            <person name="Lin C.F."/>
            <person name="Lin M.F."/>
            <person name="Lindblad-Toh K."/>
            <person name="Llopart A."/>
            <person name="Long M."/>
            <person name="Low L."/>
            <person name="Lozovsky E."/>
            <person name="Lu J."/>
            <person name="Luo M."/>
            <person name="Machado C.A."/>
            <person name="Makalowski W."/>
            <person name="Marzo M."/>
            <person name="Matsuda M."/>
            <person name="Matzkin L."/>
            <person name="McAllister B."/>
            <person name="McBride C.S."/>
            <person name="McKernan B."/>
            <person name="McKernan K."/>
            <person name="Mendez-Lago M."/>
            <person name="Minx P."/>
            <person name="Mollenhauer M.U."/>
            <person name="Montooth K."/>
            <person name="Mount S.M."/>
            <person name="Mu X."/>
            <person name="Myers E."/>
            <person name="Negre B."/>
            <person name="Newfeld S."/>
            <person name="Nielsen R."/>
            <person name="Noor M.A."/>
            <person name="O'Grady P."/>
            <person name="Pachter L."/>
            <person name="Papaceit M."/>
            <person name="Parisi M.J."/>
            <person name="Parisi M."/>
            <person name="Parts L."/>
            <person name="Pedersen J.S."/>
            <person name="Pesole G."/>
            <person name="Phillippy A.M."/>
            <person name="Ponting C.P."/>
            <person name="Pop M."/>
            <person name="Porcelli D."/>
            <person name="Powell J.R."/>
            <person name="Prohaska S."/>
            <person name="Pruitt K."/>
            <person name="Puig M."/>
            <person name="Quesneville H."/>
            <person name="Ram K.R."/>
            <person name="Rand D."/>
            <person name="Rasmussen M.D."/>
            <person name="Reed L.K."/>
            <person name="Reenan R."/>
            <person name="Reily A."/>
            <person name="Remington K.A."/>
            <person name="Rieger T.T."/>
            <person name="Ritchie M.G."/>
            <person name="Robin C."/>
            <person name="Rogers Y.H."/>
            <person name="Rohde C."/>
            <person name="Rozas J."/>
            <person name="Rubenfield M.J."/>
            <person name="Ruiz A."/>
            <person name="Russo S."/>
            <person name="Salzberg S.L."/>
            <person name="Sanchez-Gracia A."/>
            <person name="Saranga D.J."/>
            <person name="Sato H."/>
            <person name="Schaeffer S.W."/>
            <person name="Schatz M.C."/>
            <person name="Schlenke T."/>
            <person name="Schwartz R."/>
            <person name="Segarra C."/>
            <person name="Singh R.S."/>
            <person name="Sirot L."/>
            <person name="Sirota M."/>
            <person name="Sisneros N.B."/>
            <person name="Smith C.D."/>
            <person name="Smith T.F."/>
            <person name="Spieth J."/>
            <person name="Stage D.E."/>
            <person name="Stark A."/>
            <person name="Stephan W."/>
            <person name="Strausberg R.L."/>
            <person name="Strempel S."/>
            <person name="Sturgill D."/>
            <person name="Sutton G."/>
            <person name="Sutton G.G."/>
            <person name="Tao W."/>
            <person name="Teichmann S."/>
            <person name="Tobari Y.N."/>
            <person name="Tomimura Y."/>
            <person name="Tsolas J.M."/>
            <person name="Valente V.L."/>
            <person name="Venter E."/>
            <person name="Venter J.C."/>
            <person name="Vicario S."/>
            <person name="Vieira F.G."/>
            <person name="Vilella A.J."/>
            <person name="Villasante A."/>
            <person name="Walenz B."/>
            <person name="Wang J."/>
            <person name="Wasserman M."/>
            <person name="Watts T."/>
            <person name="Wilson D."/>
            <person name="Wilson R.K."/>
            <person name="Wing R.A."/>
            <person name="Wolfner M.F."/>
            <person name="Wong A."/>
            <person name="Wong G.K."/>
            <person name="Wu C.I."/>
            <person name="Wu G."/>
            <person name="Yamamoto D."/>
            <person name="Yang H.P."/>
            <person name="Yang S.P."/>
            <person name="Yorke J.A."/>
            <person name="Yoshida K."/>
            <person name="Zdobnov E."/>
            <person name="Zhang P."/>
            <person name="Zhang Y."/>
            <person name="Zimin A.V."/>
            <person name="Baldwin J."/>
            <person name="Abdouelleil A."/>
            <person name="Abdulkadir J."/>
            <person name="Abebe A."/>
            <person name="Abera B."/>
            <person name="Abreu J."/>
            <person name="Acer S.C."/>
            <person name="Aftuck L."/>
            <person name="Alexander A."/>
            <person name="An P."/>
            <person name="Anderson E."/>
            <person name="Anderson S."/>
            <person name="Arachi H."/>
            <person name="Azer M."/>
            <person name="Bachantsang P."/>
            <person name="Barry A."/>
            <person name="Bayul T."/>
            <person name="Berlin A."/>
            <person name="Bessette D."/>
            <person name="Bloom T."/>
            <person name="Blye J."/>
            <person name="Boguslavskiy L."/>
            <person name="Bonnet C."/>
            <person name="Boukhgalter B."/>
            <person name="Bourzgui I."/>
            <person name="Brown A."/>
            <person name="Cahill P."/>
            <person name="Channer S."/>
            <person name="Cheshatsang Y."/>
            <person name="Chuda L."/>
            <person name="Citroen M."/>
            <person name="Collymore A."/>
            <person name="Cooke P."/>
            <person name="Costello M."/>
            <person name="D'Aco K."/>
            <person name="Daza R."/>
            <person name="De Haan G."/>
            <person name="DeGray S."/>
            <person name="DeMaso C."/>
            <person name="Dhargay N."/>
            <person name="Dooley K."/>
            <person name="Dooley E."/>
            <person name="Doricent M."/>
            <person name="Dorje P."/>
            <person name="Dorjee K."/>
            <person name="Dupes A."/>
            <person name="Elong R."/>
            <person name="Falk J."/>
            <person name="Farina A."/>
            <person name="Faro S."/>
            <person name="Ferguson D."/>
            <person name="Fisher S."/>
            <person name="Foley C.D."/>
            <person name="Franke A."/>
            <person name="Friedrich D."/>
            <person name="Gadbois L."/>
            <person name="Gearin G."/>
            <person name="Gearin C.R."/>
            <person name="Giannoukos G."/>
            <person name="Goode T."/>
            <person name="Graham J."/>
            <person name="Grandbois E."/>
            <person name="Grewal S."/>
            <person name="Gyaltsen K."/>
            <person name="Hafez N."/>
            <person name="Hagos B."/>
            <person name="Hall J."/>
            <person name="Henson C."/>
            <person name="Hollinger A."/>
            <person name="Honan T."/>
            <person name="Huard M.D."/>
            <person name="Hughes L."/>
            <person name="Hurhula B."/>
            <person name="Husby M.E."/>
            <person name="Kamat A."/>
            <person name="Kanga B."/>
            <person name="Kashin S."/>
            <person name="Khazanovich D."/>
            <person name="Kisner P."/>
            <person name="Lance K."/>
            <person name="Lara M."/>
            <person name="Lee W."/>
            <person name="Lennon N."/>
            <person name="Letendre F."/>
            <person name="LeVine R."/>
            <person name="Lipovsky A."/>
            <person name="Liu X."/>
            <person name="Liu J."/>
            <person name="Liu S."/>
            <person name="Lokyitsang T."/>
            <person name="Lokyitsang Y."/>
            <person name="Lubonja R."/>
            <person name="Lui A."/>
            <person name="MacDonald P."/>
            <person name="Magnisalis V."/>
            <person name="Maru K."/>
            <person name="Matthews C."/>
            <person name="McCusker W."/>
            <person name="McDonough S."/>
            <person name="Mehta T."/>
            <person name="Meldrim J."/>
            <person name="Meneus L."/>
            <person name="Mihai O."/>
            <person name="Mihalev A."/>
            <person name="Mihova T."/>
            <person name="Mittelman R."/>
            <person name="Mlenga V."/>
            <person name="Montmayeur A."/>
            <person name="Mulrain L."/>
            <person name="Navidi A."/>
            <person name="Naylor J."/>
            <person name="Negash T."/>
            <person name="Nguyen T."/>
            <person name="Nguyen N."/>
            <person name="Nicol R."/>
            <person name="Norbu C."/>
            <person name="Norbu N."/>
            <person name="Novod N."/>
            <person name="O'Neill B."/>
            <person name="Osman S."/>
            <person name="Markiewicz E."/>
            <person name="Oyono O.L."/>
            <person name="Patti C."/>
            <person name="Phunkhang P."/>
            <person name="Pierre F."/>
            <person name="Priest M."/>
            <person name="Raghuraman S."/>
            <person name="Rege F."/>
            <person name="Reyes R."/>
            <person name="Rise C."/>
            <person name="Rogov P."/>
            <person name="Ross K."/>
            <person name="Ryan E."/>
            <person name="Settipalli S."/>
            <person name="Shea T."/>
            <person name="Sherpa N."/>
            <person name="Shi L."/>
            <person name="Shih D."/>
            <person name="Sparrow T."/>
            <person name="Spaulding J."/>
            <person name="Stalker J."/>
            <person name="Stange-Thomann N."/>
            <person name="Stavropoulos S."/>
            <person name="Stone C."/>
            <person name="Strader C."/>
            <person name="Tesfaye S."/>
            <person name="Thomson T."/>
            <person name="Thoulutsang Y."/>
            <person name="Thoulutsang D."/>
            <person name="Topham K."/>
            <person name="Topping I."/>
            <person name="Tsamla T."/>
            <person name="Vassiliev H."/>
            <person name="Vo A."/>
            <person name="Wangchuk T."/>
            <person name="Wangdi T."/>
            <person name="Weiand M."/>
            <person name="Wilkinson J."/>
            <person name="Wilson A."/>
            <person name="Yadav S."/>
            <person name="Young G."/>
            <person name="Yu Q."/>
            <person name="Zembek L."/>
            <person name="Zhong D."/>
            <person name="Zimmer A."/>
            <person name="Zwirko Z."/>
            <person name="Jaffe D.B."/>
            <person name="Alvarez P."/>
            <person name="Brockman W."/>
            <person name="Butler J."/>
            <person name="Chin C."/>
            <person name="Gnerre S."/>
            <person name="Grabherr M."/>
            <person name="Kleber M."/>
            <person name="Mauceli E."/>
            <person name="MacCallum I."/>
        </authorList>
    </citation>
    <scope>NUCLEOTIDE SEQUENCE [LARGE SCALE GENOMIC DNA]</scope>
    <source>
        <strain evidence="5">Tucson 14030-0811.24</strain>
    </source>
</reference>
<dbReference type="InParanoid" id="B4MMN5"/>
<protein>
    <recommendedName>
        <fullName evidence="3">Thrombospondin-like N-terminal domain-containing protein</fullName>
    </recommendedName>
</protein>
<dbReference type="HOGENOM" id="CLU_095461_0_0_1"/>
<evidence type="ECO:0000256" key="2">
    <source>
        <dbReference type="SAM" id="SignalP"/>
    </source>
</evidence>
<evidence type="ECO:0000256" key="1">
    <source>
        <dbReference type="ARBA" id="ARBA00022737"/>
    </source>
</evidence>
<dbReference type="EMBL" id="CH963847">
    <property type="protein sequence ID" value="EDW73441.2"/>
    <property type="molecule type" value="Genomic_DNA"/>
</dbReference>
<accession>B4MMN5</accession>
<dbReference type="Gene3D" id="2.60.120.200">
    <property type="match status" value="1"/>
</dbReference>
<dbReference type="AlphaFoldDB" id="B4MMN5"/>
<dbReference type="eggNOG" id="KOG3546">
    <property type="taxonomic scope" value="Eukaryota"/>
</dbReference>
<proteinExistence type="predicted"/>
<dbReference type="Proteomes" id="UP000007798">
    <property type="component" value="Unassembled WGS sequence"/>
</dbReference>